<accession>A0A6F9E5F8</accession>
<sequence>MMEPRTNRSHGNAHDVRNLLILKSMNLVQHQDCPVFRAQLSQGVEQNRPSLRVLGEGVAGGSPFSLLSGGTDLLPLPDAIFHRIQGLSGGDSRQPPREGAIIFQRAKGEKSPDERFLGDIRRFLGVPHDGQGGAENHILVSAHERGKCLPVPGFGQSNELHVVVQGALLPCPLYKKTVRTGQKFIVDEDFLQQFFRTDTKAYFMLYHIWHPAMPGGI</sequence>
<dbReference type="AlphaFoldDB" id="A0A6F9E5F8"/>
<dbReference type="Proteomes" id="UP000502196">
    <property type="component" value="Chromosome"/>
</dbReference>
<protein>
    <submittedName>
        <fullName evidence="1">Uncharacterized protein</fullName>
    </submittedName>
</protein>
<reference evidence="1 2" key="1">
    <citation type="submission" date="2020-04" db="EMBL/GenBank/DDBJ databases">
        <authorList>
            <person name="Hogendoorn C."/>
        </authorList>
    </citation>
    <scope>NUCLEOTIDE SEQUENCE [LARGE SCALE GENOMIC DNA]</scope>
    <source>
        <strain evidence="1">COOX1</strain>
    </source>
</reference>
<organism evidence="1 2">
    <name type="scientific">Kyrpidia spormannii</name>
    <dbReference type="NCBI Taxonomy" id="2055160"/>
    <lineage>
        <taxon>Bacteria</taxon>
        <taxon>Bacillati</taxon>
        <taxon>Bacillota</taxon>
        <taxon>Bacilli</taxon>
        <taxon>Bacillales</taxon>
        <taxon>Alicyclobacillaceae</taxon>
        <taxon>Kyrpidia</taxon>
    </lineage>
</organism>
<proteinExistence type="predicted"/>
<evidence type="ECO:0000313" key="2">
    <source>
        <dbReference type="Proteomes" id="UP000502196"/>
    </source>
</evidence>
<dbReference type="EMBL" id="LR792683">
    <property type="protein sequence ID" value="CAB3391650.1"/>
    <property type="molecule type" value="Genomic_DNA"/>
</dbReference>
<evidence type="ECO:0000313" key="1">
    <source>
        <dbReference type="EMBL" id="CAB3391650.1"/>
    </source>
</evidence>
<name>A0A6F9E5F8_9BACL</name>
<gene>
    <name evidence="1" type="ORF">COOX1_1017</name>
</gene>